<keyword evidence="3" id="KW-1185">Reference proteome</keyword>
<organism evidence="2 3">
    <name type="scientific">Sporosarcina jeotgali</name>
    <dbReference type="NCBI Taxonomy" id="3020056"/>
    <lineage>
        <taxon>Bacteria</taxon>
        <taxon>Bacillati</taxon>
        <taxon>Bacillota</taxon>
        <taxon>Bacilli</taxon>
        <taxon>Bacillales</taxon>
        <taxon>Caryophanaceae</taxon>
        <taxon>Sporosarcina</taxon>
    </lineage>
</organism>
<sequence length="77" mass="8638">MRNVLLAVITIMGLVYIFLIPEEPVGFKIAMKLVPMMLIIMYAASNMSLVSAYYKKVILMGLVISMVADAAIYWFMA</sequence>
<evidence type="ECO:0000313" key="3">
    <source>
        <dbReference type="Proteomes" id="UP001303532"/>
    </source>
</evidence>
<dbReference type="Proteomes" id="UP001303532">
    <property type="component" value="Chromosome"/>
</dbReference>
<keyword evidence="1" id="KW-0812">Transmembrane</keyword>
<reference evidence="2 3" key="1">
    <citation type="submission" date="2023-01" db="EMBL/GenBank/DDBJ databases">
        <title>Sporosarcina sp. nov., isolated from Korean tranditional fermented seafood 'Jeotgal'.</title>
        <authorList>
            <person name="Yang A.-I."/>
        </authorList>
    </citation>
    <scope>NUCLEOTIDE SEQUENCE [LARGE SCALE GENOMIC DNA]</scope>
    <source>
        <strain evidence="2 3">B2O-1</strain>
    </source>
</reference>
<evidence type="ECO:0000256" key="1">
    <source>
        <dbReference type="SAM" id="Phobius"/>
    </source>
</evidence>
<name>A0ABZ0KUT8_9BACL</name>
<feature type="transmembrane region" description="Helical" evidence="1">
    <location>
        <begin position="57"/>
        <end position="76"/>
    </location>
</feature>
<keyword evidence="1" id="KW-0472">Membrane</keyword>
<protein>
    <submittedName>
        <fullName evidence="2">Uncharacterized protein</fullName>
    </submittedName>
</protein>
<evidence type="ECO:0000313" key="2">
    <source>
        <dbReference type="EMBL" id="WOV83082.1"/>
    </source>
</evidence>
<accession>A0ABZ0KUT8</accession>
<feature type="transmembrane region" description="Helical" evidence="1">
    <location>
        <begin position="29"/>
        <end position="45"/>
    </location>
</feature>
<gene>
    <name evidence="2" type="ORF">PGH26_09060</name>
</gene>
<dbReference type="RefSeq" id="WP_323690756.1">
    <property type="nucleotide sequence ID" value="NZ_CP116341.1"/>
</dbReference>
<proteinExistence type="predicted"/>
<keyword evidence="1" id="KW-1133">Transmembrane helix</keyword>
<dbReference type="EMBL" id="CP116341">
    <property type="protein sequence ID" value="WOV83082.1"/>
    <property type="molecule type" value="Genomic_DNA"/>
</dbReference>